<keyword evidence="1" id="KW-1133">Transmembrane helix</keyword>
<organism evidence="2 3">
    <name type="scientific">Allacma fusca</name>
    <dbReference type="NCBI Taxonomy" id="39272"/>
    <lineage>
        <taxon>Eukaryota</taxon>
        <taxon>Metazoa</taxon>
        <taxon>Ecdysozoa</taxon>
        <taxon>Arthropoda</taxon>
        <taxon>Hexapoda</taxon>
        <taxon>Collembola</taxon>
        <taxon>Symphypleona</taxon>
        <taxon>Sminthuridae</taxon>
        <taxon>Allacma</taxon>
    </lineage>
</organism>
<dbReference type="AlphaFoldDB" id="A0A8J2J4E6"/>
<dbReference type="EMBL" id="CAJVCH010022676">
    <property type="protein sequence ID" value="CAG7693298.1"/>
    <property type="molecule type" value="Genomic_DNA"/>
</dbReference>
<dbReference type="OrthoDB" id="687730at2759"/>
<evidence type="ECO:0000256" key="1">
    <source>
        <dbReference type="SAM" id="Phobius"/>
    </source>
</evidence>
<name>A0A8J2J4E6_9HEXA</name>
<keyword evidence="3" id="KW-1185">Reference proteome</keyword>
<gene>
    <name evidence="2" type="ORF">AFUS01_LOCUS3751</name>
</gene>
<protein>
    <submittedName>
        <fullName evidence="2">Uncharacterized protein</fullName>
    </submittedName>
</protein>
<comment type="caution">
    <text evidence="2">The sequence shown here is derived from an EMBL/GenBank/DDBJ whole genome shotgun (WGS) entry which is preliminary data.</text>
</comment>
<reference evidence="2" key="1">
    <citation type="submission" date="2021-06" db="EMBL/GenBank/DDBJ databases">
        <authorList>
            <person name="Hodson N. C."/>
            <person name="Mongue J. A."/>
            <person name="Jaron S. K."/>
        </authorList>
    </citation>
    <scope>NUCLEOTIDE SEQUENCE</scope>
</reference>
<proteinExistence type="predicted"/>
<keyword evidence="1" id="KW-0812">Transmembrane</keyword>
<sequence>ILKRTYESASGAVVILASAGTTSREIVQEGLNILLQEDVSMATIEFPSTGQGRSSILSNGPHFTILSPNSYENFGFKSYMGLLNAFVGIQTFFAQDVEPPWPVIIHQAEYLDSVISSSFWYEAGANHSPAEFYVYTFSPCYNELSKVEVTSPTGTKFTTINQDLCDVFAISVDAVVNQTGLWRYEIQRSQRQKSTLFVQVVSKTFTDDYQSDVYTNGKAEIPQNLKLTPLILYVEVKRRNLPVLGARVQALIEAGTKTWSETLYDNGMDPDLQSQDGIYSRYCIAPPGIVSIRWKISVMIIMDPGRAIKVKAVNGSQQKFLLRNEKKYIETSPFERYVPGITIHVSNIPSKGFYPPGHVQDFKILTLDKTNPTINFEYTPPGNNLDHGVPSYCKLLLRDDKERVWSTLKTVVPLKNEGEKNRASVGLNSTGNYTLSIKCVSMEGKTGKMSNIVEVKILPSVGRTGAKKLFYINCKICKNPQMWENLRDLKTVYAIIILLIILLTGVYLGFRLRKPIQNAGSANI</sequence>
<feature type="non-terminal residue" evidence="2">
    <location>
        <position position="1"/>
    </location>
</feature>
<keyword evidence="1" id="KW-0472">Membrane</keyword>
<feature type="transmembrane region" description="Helical" evidence="1">
    <location>
        <begin position="491"/>
        <end position="510"/>
    </location>
</feature>
<evidence type="ECO:0000313" key="2">
    <source>
        <dbReference type="EMBL" id="CAG7693298.1"/>
    </source>
</evidence>
<accession>A0A8J2J4E6</accession>
<dbReference type="Proteomes" id="UP000708208">
    <property type="component" value="Unassembled WGS sequence"/>
</dbReference>
<evidence type="ECO:0000313" key="3">
    <source>
        <dbReference type="Proteomes" id="UP000708208"/>
    </source>
</evidence>